<accession>A0AAV2HPF6</accession>
<dbReference type="EMBL" id="CAXITT010000200">
    <property type="protein sequence ID" value="CAL1535393.1"/>
    <property type="molecule type" value="Genomic_DNA"/>
</dbReference>
<evidence type="ECO:0000256" key="1">
    <source>
        <dbReference type="ARBA" id="ARBA00004370"/>
    </source>
</evidence>
<dbReference type="AlphaFoldDB" id="A0AAV2HPF6"/>
<feature type="transmembrane region" description="Helical" evidence="5">
    <location>
        <begin position="113"/>
        <end position="133"/>
    </location>
</feature>
<evidence type="ECO:0000256" key="2">
    <source>
        <dbReference type="ARBA" id="ARBA00022692"/>
    </source>
</evidence>
<dbReference type="CDD" id="cd14978">
    <property type="entry name" value="7tmA_FMRFamide_R-like"/>
    <property type="match status" value="1"/>
</dbReference>
<organism evidence="7 8">
    <name type="scientific">Lymnaea stagnalis</name>
    <name type="common">Great pond snail</name>
    <name type="synonym">Helix stagnalis</name>
    <dbReference type="NCBI Taxonomy" id="6523"/>
    <lineage>
        <taxon>Eukaryota</taxon>
        <taxon>Metazoa</taxon>
        <taxon>Spiralia</taxon>
        <taxon>Lophotrochozoa</taxon>
        <taxon>Mollusca</taxon>
        <taxon>Gastropoda</taxon>
        <taxon>Heterobranchia</taxon>
        <taxon>Euthyneura</taxon>
        <taxon>Panpulmonata</taxon>
        <taxon>Hygrophila</taxon>
        <taxon>Lymnaeoidea</taxon>
        <taxon>Lymnaeidae</taxon>
        <taxon>Lymnaea</taxon>
    </lineage>
</organism>
<comment type="caution">
    <text evidence="7">The sequence shown here is derived from an EMBL/GenBank/DDBJ whole genome shotgun (WGS) entry which is preliminary data.</text>
</comment>
<sequence length="301" mass="34002">VLFTVGFVGNVLNFLVFQRLGFHDTVNISMTALTLADLGSLVLVLWKNICYFPPFFKSDLPFVPWDIESVMGGWPRICLIRIAAMITAYVTLERCLCITLPLKVKAVLTPKRVTCILLSIVLIMVISVAPLLLETRFVFKFYSFSNKTLLAVSYTDKWEQTENTMLAFSTLYNLISFISIAIFTAILVRQLNINTKWPQAPACVGKLQTKSSKKERKASKMVTLISTLFIVCFFPGTVSLVCSMTSAEFRPGGTYFYVTTDTILASQILETINASSNMFIYVRMSSKFRKEFIRLLCGRQK</sequence>
<evidence type="ECO:0000313" key="8">
    <source>
        <dbReference type="Proteomes" id="UP001497497"/>
    </source>
</evidence>
<dbReference type="Pfam" id="PF10324">
    <property type="entry name" value="7TM_GPCR_Srw"/>
    <property type="match status" value="1"/>
</dbReference>
<evidence type="ECO:0000313" key="7">
    <source>
        <dbReference type="EMBL" id="CAL1535393.1"/>
    </source>
</evidence>
<dbReference type="PROSITE" id="PS50262">
    <property type="entry name" value="G_PROTEIN_RECEP_F1_2"/>
    <property type="match status" value="1"/>
</dbReference>
<dbReference type="GO" id="GO:0016020">
    <property type="term" value="C:membrane"/>
    <property type="evidence" value="ECO:0007669"/>
    <property type="project" value="UniProtKB-SubCell"/>
</dbReference>
<dbReference type="InterPro" id="IPR017452">
    <property type="entry name" value="GPCR_Rhodpsn_7TM"/>
</dbReference>
<evidence type="ECO:0000256" key="3">
    <source>
        <dbReference type="ARBA" id="ARBA00022989"/>
    </source>
</evidence>
<dbReference type="Proteomes" id="UP001497497">
    <property type="component" value="Unassembled WGS sequence"/>
</dbReference>
<feature type="domain" description="G-protein coupled receptors family 1 profile" evidence="6">
    <location>
        <begin position="9"/>
        <end position="281"/>
    </location>
</feature>
<dbReference type="InterPro" id="IPR052954">
    <property type="entry name" value="GPCR-Ligand_Int"/>
</dbReference>
<reference evidence="7 8" key="1">
    <citation type="submission" date="2024-04" db="EMBL/GenBank/DDBJ databases">
        <authorList>
            <consortium name="Genoscope - CEA"/>
            <person name="William W."/>
        </authorList>
    </citation>
    <scope>NUCLEOTIDE SEQUENCE [LARGE SCALE GENOMIC DNA]</scope>
</reference>
<keyword evidence="4 5" id="KW-0472">Membrane</keyword>
<dbReference type="PANTHER" id="PTHR46641:SF2">
    <property type="entry name" value="FMRFAMIDE RECEPTOR"/>
    <property type="match status" value="1"/>
</dbReference>
<feature type="transmembrane region" description="Helical" evidence="5">
    <location>
        <begin position="165"/>
        <end position="188"/>
    </location>
</feature>
<keyword evidence="3 5" id="KW-1133">Transmembrane helix</keyword>
<protein>
    <recommendedName>
        <fullName evidence="6">G-protein coupled receptors family 1 profile domain-containing protein</fullName>
    </recommendedName>
</protein>
<feature type="non-terminal residue" evidence="7">
    <location>
        <position position="301"/>
    </location>
</feature>
<feature type="non-terminal residue" evidence="7">
    <location>
        <position position="1"/>
    </location>
</feature>
<name>A0AAV2HPF6_LYMST</name>
<proteinExistence type="predicted"/>
<evidence type="ECO:0000256" key="4">
    <source>
        <dbReference type="ARBA" id="ARBA00023136"/>
    </source>
</evidence>
<dbReference type="Gene3D" id="1.20.1070.10">
    <property type="entry name" value="Rhodopsin 7-helix transmembrane proteins"/>
    <property type="match status" value="1"/>
</dbReference>
<gene>
    <name evidence="7" type="ORF">GSLYS_00009353001</name>
</gene>
<dbReference type="PANTHER" id="PTHR46641">
    <property type="entry name" value="FMRFAMIDE RECEPTOR-RELATED"/>
    <property type="match status" value="1"/>
</dbReference>
<keyword evidence="2 5" id="KW-0812">Transmembrane</keyword>
<evidence type="ECO:0000256" key="5">
    <source>
        <dbReference type="SAM" id="Phobius"/>
    </source>
</evidence>
<feature type="transmembrane region" description="Helical" evidence="5">
    <location>
        <begin position="73"/>
        <end position="92"/>
    </location>
</feature>
<feature type="transmembrane region" description="Helical" evidence="5">
    <location>
        <begin position="221"/>
        <end position="241"/>
    </location>
</feature>
<dbReference type="GO" id="GO:0008528">
    <property type="term" value="F:G protein-coupled peptide receptor activity"/>
    <property type="evidence" value="ECO:0007669"/>
    <property type="project" value="InterPro"/>
</dbReference>
<comment type="subcellular location">
    <subcellularLocation>
        <location evidence="1">Membrane</location>
    </subcellularLocation>
</comment>
<dbReference type="InterPro" id="IPR019427">
    <property type="entry name" value="7TM_GPCR_serpentine_rcpt_Srw"/>
</dbReference>
<evidence type="ECO:0000259" key="6">
    <source>
        <dbReference type="PROSITE" id="PS50262"/>
    </source>
</evidence>
<keyword evidence="8" id="KW-1185">Reference proteome</keyword>
<dbReference type="SUPFAM" id="SSF81321">
    <property type="entry name" value="Family A G protein-coupled receptor-like"/>
    <property type="match status" value="1"/>
</dbReference>